<organism evidence="2 3">
    <name type="scientific">Mikania micrantha</name>
    <name type="common">bitter vine</name>
    <dbReference type="NCBI Taxonomy" id="192012"/>
    <lineage>
        <taxon>Eukaryota</taxon>
        <taxon>Viridiplantae</taxon>
        <taxon>Streptophyta</taxon>
        <taxon>Embryophyta</taxon>
        <taxon>Tracheophyta</taxon>
        <taxon>Spermatophyta</taxon>
        <taxon>Magnoliopsida</taxon>
        <taxon>eudicotyledons</taxon>
        <taxon>Gunneridae</taxon>
        <taxon>Pentapetalae</taxon>
        <taxon>asterids</taxon>
        <taxon>campanulids</taxon>
        <taxon>Asterales</taxon>
        <taxon>Asteraceae</taxon>
        <taxon>Asteroideae</taxon>
        <taxon>Heliantheae alliance</taxon>
        <taxon>Eupatorieae</taxon>
        <taxon>Mikania</taxon>
    </lineage>
</organism>
<protein>
    <submittedName>
        <fullName evidence="2">Uncharacterized protein</fullName>
    </submittedName>
</protein>
<dbReference type="AlphaFoldDB" id="A0A5N6NXH7"/>
<comment type="caution">
    <text evidence="2">The sequence shown here is derived from an EMBL/GenBank/DDBJ whole genome shotgun (WGS) entry which is preliminary data.</text>
</comment>
<evidence type="ECO:0000313" key="3">
    <source>
        <dbReference type="Proteomes" id="UP000326396"/>
    </source>
</evidence>
<dbReference type="Proteomes" id="UP000326396">
    <property type="component" value="Linkage Group LG16"/>
</dbReference>
<feature type="compositionally biased region" description="Basic and acidic residues" evidence="1">
    <location>
        <begin position="488"/>
        <end position="497"/>
    </location>
</feature>
<accession>A0A5N6NXH7</accession>
<feature type="compositionally biased region" description="Polar residues" evidence="1">
    <location>
        <begin position="499"/>
        <end position="508"/>
    </location>
</feature>
<reference evidence="2 3" key="1">
    <citation type="submission" date="2019-05" db="EMBL/GenBank/DDBJ databases">
        <title>Mikania micrantha, genome provides insights into the molecular mechanism of rapid growth.</title>
        <authorList>
            <person name="Liu B."/>
        </authorList>
    </citation>
    <scope>NUCLEOTIDE SEQUENCE [LARGE SCALE GENOMIC DNA]</scope>
    <source>
        <strain evidence="2">NLD-2019</strain>
        <tissue evidence="2">Leaf</tissue>
    </source>
</reference>
<sequence>MWAKWVNRWAVAGRIVHAGSHKVDRFNEVAANLMVTSFQVRGSTVSGEPMKGLVSIQSWVGSRPGNGSASMLGSVRLYALLKMMSDQREEIGQCHLNWSVDVNMVCQSHNFNGRSMGLRTISSTGVQHLTGIWVKEHVWCMKGVSRWLKYTPRHTCFDGGRMTENLTFTNSMRKWHFARMRTIDGKIDGFRDGHSFKKCASHLGTSTITFVYLRWVLYIKHRTTRPTPIATMEGEEVQGSFSDHQIPRGATTPTSIVSRAVPLSSGKPLVIPPIPSFVASSQVAVVPSSAGGIYGTIPLTPYTPITPVSPYYSVLSPLGGSSAHDALLAGLRTQLQFTNLIPPPSIEGYRGYAPTLTNVEGVMSRPTMDYNAPYKPPELMVKSKFIAPIAMATLARKLKMPSNVGKYNGLTDPEDRKCGWSQTMADAGVINGTSEALKVAGFIHGVQDKHLIRKLHGVNGTPEDMNSLMTIAKAYVQQEKSIIASAEWENRKNDKKGTSGPTSTQKFC</sequence>
<dbReference type="EMBL" id="SZYD01000008">
    <property type="protein sequence ID" value="KAD5508004.1"/>
    <property type="molecule type" value="Genomic_DNA"/>
</dbReference>
<keyword evidence="3" id="KW-1185">Reference proteome</keyword>
<proteinExistence type="predicted"/>
<dbReference type="OrthoDB" id="1752139at2759"/>
<name>A0A5N6NXH7_9ASTR</name>
<gene>
    <name evidence="2" type="ORF">E3N88_15707</name>
</gene>
<evidence type="ECO:0000256" key="1">
    <source>
        <dbReference type="SAM" id="MobiDB-lite"/>
    </source>
</evidence>
<feature type="region of interest" description="Disordered" evidence="1">
    <location>
        <begin position="486"/>
        <end position="508"/>
    </location>
</feature>
<evidence type="ECO:0000313" key="2">
    <source>
        <dbReference type="EMBL" id="KAD5508004.1"/>
    </source>
</evidence>